<reference evidence="4" key="2">
    <citation type="submission" date="2009-11" db="EMBL/GenBank/DDBJ databases">
        <title>The Genome Sequence of Allomyces macrogynus strain ATCC 38327.</title>
        <authorList>
            <consortium name="The Broad Institute Genome Sequencing Platform"/>
            <person name="Russ C."/>
            <person name="Cuomo C."/>
            <person name="Shea T."/>
            <person name="Young S.K."/>
            <person name="Zeng Q."/>
            <person name="Koehrsen M."/>
            <person name="Haas B."/>
            <person name="Borodovsky M."/>
            <person name="Guigo R."/>
            <person name="Alvarado L."/>
            <person name="Berlin A."/>
            <person name="Borenstein D."/>
            <person name="Chen Z."/>
            <person name="Engels R."/>
            <person name="Freedman E."/>
            <person name="Gellesch M."/>
            <person name="Goldberg J."/>
            <person name="Griggs A."/>
            <person name="Gujja S."/>
            <person name="Heiman D."/>
            <person name="Hepburn T."/>
            <person name="Howarth C."/>
            <person name="Jen D."/>
            <person name="Larson L."/>
            <person name="Lewis B."/>
            <person name="Mehta T."/>
            <person name="Park D."/>
            <person name="Pearson M."/>
            <person name="Roberts A."/>
            <person name="Saif S."/>
            <person name="Shenoy N."/>
            <person name="Sisk P."/>
            <person name="Stolte C."/>
            <person name="Sykes S."/>
            <person name="Walk T."/>
            <person name="White J."/>
            <person name="Yandava C."/>
            <person name="Burger G."/>
            <person name="Gray M.W."/>
            <person name="Holland P.W.H."/>
            <person name="King N."/>
            <person name="Lang F.B.F."/>
            <person name="Roger A.J."/>
            <person name="Ruiz-Trillo I."/>
            <person name="Lander E."/>
            <person name="Nusbaum C."/>
        </authorList>
    </citation>
    <scope>NUCLEOTIDE SEQUENCE [LARGE SCALE GENOMIC DNA]</scope>
    <source>
        <strain evidence="4">ATCC 38327</strain>
    </source>
</reference>
<dbReference type="EMBL" id="GG745343">
    <property type="protein sequence ID" value="KNE64106.1"/>
    <property type="molecule type" value="Genomic_DNA"/>
</dbReference>
<evidence type="ECO:0000313" key="3">
    <source>
        <dbReference type="EMBL" id="KNE64106.1"/>
    </source>
</evidence>
<dbReference type="AlphaFoldDB" id="A0A0L0SNK6"/>
<dbReference type="VEuPathDB" id="FungiDB:AMAG_09168"/>
<protein>
    <recommendedName>
        <fullName evidence="2">Hyaluronan/mRNA-binding protein domain-containing protein</fullName>
    </recommendedName>
</protein>
<proteinExistence type="predicted"/>
<organism evidence="3 4">
    <name type="scientific">Allomyces macrogynus (strain ATCC 38327)</name>
    <name type="common">Allomyces javanicus var. macrogynus</name>
    <dbReference type="NCBI Taxonomy" id="578462"/>
    <lineage>
        <taxon>Eukaryota</taxon>
        <taxon>Fungi</taxon>
        <taxon>Fungi incertae sedis</taxon>
        <taxon>Blastocladiomycota</taxon>
        <taxon>Blastocladiomycetes</taxon>
        <taxon>Blastocladiales</taxon>
        <taxon>Blastocladiaceae</taxon>
        <taxon>Allomyces</taxon>
    </lineage>
</organism>
<dbReference type="Pfam" id="PF04774">
    <property type="entry name" value="HABP4_PAI-RBP1"/>
    <property type="match status" value="1"/>
</dbReference>
<evidence type="ECO:0000256" key="1">
    <source>
        <dbReference type="SAM" id="MobiDB-lite"/>
    </source>
</evidence>
<evidence type="ECO:0000259" key="2">
    <source>
        <dbReference type="Pfam" id="PF04774"/>
    </source>
</evidence>
<feature type="compositionally biased region" description="Basic and acidic residues" evidence="1">
    <location>
        <begin position="1"/>
        <end position="30"/>
    </location>
</feature>
<reference evidence="3 4" key="1">
    <citation type="submission" date="2009-11" db="EMBL/GenBank/DDBJ databases">
        <title>Annotation of Allomyces macrogynus ATCC 38327.</title>
        <authorList>
            <consortium name="The Broad Institute Genome Sequencing Platform"/>
            <person name="Russ C."/>
            <person name="Cuomo C."/>
            <person name="Burger G."/>
            <person name="Gray M.W."/>
            <person name="Holland P.W.H."/>
            <person name="King N."/>
            <person name="Lang F.B.F."/>
            <person name="Roger A.J."/>
            <person name="Ruiz-Trillo I."/>
            <person name="Young S.K."/>
            <person name="Zeng Q."/>
            <person name="Gargeya S."/>
            <person name="Fitzgerald M."/>
            <person name="Haas B."/>
            <person name="Abouelleil A."/>
            <person name="Alvarado L."/>
            <person name="Arachchi H.M."/>
            <person name="Berlin A."/>
            <person name="Chapman S.B."/>
            <person name="Gearin G."/>
            <person name="Goldberg J."/>
            <person name="Griggs A."/>
            <person name="Gujja S."/>
            <person name="Hansen M."/>
            <person name="Heiman D."/>
            <person name="Howarth C."/>
            <person name="Larimer J."/>
            <person name="Lui A."/>
            <person name="MacDonald P.J.P."/>
            <person name="McCowen C."/>
            <person name="Montmayeur A."/>
            <person name="Murphy C."/>
            <person name="Neiman D."/>
            <person name="Pearson M."/>
            <person name="Priest M."/>
            <person name="Roberts A."/>
            <person name="Saif S."/>
            <person name="Shea T."/>
            <person name="Sisk P."/>
            <person name="Stolte C."/>
            <person name="Sykes S."/>
            <person name="Wortman J."/>
            <person name="Nusbaum C."/>
            <person name="Birren B."/>
        </authorList>
    </citation>
    <scope>NUCLEOTIDE SEQUENCE [LARGE SCALE GENOMIC DNA]</scope>
    <source>
        <strain evidence="3 4">ATCC 38327</strain>
    </source>
</reference>
<dbReference type="InterPro" id="IPR006861">
    <property type="entry name" value="HABP4_PAIRBP1-bd"/>
</dbReference>
<evidence type="ECO:0000313" key="4">
    <source>
        <dbReference type="Proteomes" id="UP000054350"/>
    </source>
</evidence>
<dbReference type="OrthoDB" id="5557137at2759"/>
<gene>
    <name evidence="3" type="ORF">AMAG_09168</name>
</gene>
<keyword evidence="4" id="KW-1185">Reference proteome</keyword>
<feature type="domain" description="Hyaluronan/mRNA-binding protein" evidence="2">
    <location>
        <begin position="15"/>
        <end position="62"/>
    </location>
</feature>
<feature type="compositionally biased region" description="Basic and acidic residues" evidence="1">
    <location>
        <begin position="50"/>
        <end position="65"/>
    </location>
</feature>
<sequence>MTRDTKTAHPKQATHDRHVARNGAERDVKKSGGGKSNWGSYEDEFEEAIEEVRGEKLAESSHRAPVDATQAAHGTIEK</sequence>
<feature type="region of interest" description="Disordered" evidence="1">
    <location>
        <begin position="1"/>
        <end position="78"/>
    </location>
</feature>
<name>A0A0L0SNK6_ALLM3</name>
<dbReference type="Proteomes" id="UP000054350">
    <property type="component" value="Unassembled WGS sequence"/>
</dbReference>
<accession>A0A0L0SNK6</accession>